<keyword evidence="5" id="KW-0456">Lyase</keyword>
<evidence type="ECO:0000256" key="4">
    <source>
        <dbReference type="ARBA" id="ARBA00023136"/>
    </source>
</evidence>
<dbReference type="PANTHER" id="PTHR30518:SF2">
    <property type="entry name" value="ENDOLYTIC MUREIN TRANSGLYCOSYLASE"/>
    <property type="match status" value="1"/>
</dbReference>
<feature type="compositionally biased region" description="Basic and acidic residues" evidence="7">
    <location>
        <begin position="1"/>
        <end position="10"/>
    </location>
</feature>
<protein>
    <submittedName>
        <fullName evidence="9">FIG004453: protein YceG like</fullName>
    </submittedName>
</protein>
<gene>
    <name evidence="9" type="ORF">AVDCRST_MAG54-2024</name>
</gene>
<evidence type="ECO:0000256" key="6">
    <source>
        <dbReference type="ARBA" id="ARBA00023316"/>
    </source>
</evidence>
<evidence type="ECO:0000256" key="3">
    <source>
        <dbReference type="ARBA" id="ARBA00022989"/>
    </source>
</evidence>
<evidence type="ECO:0000256" key="7">
    <source>
        <dbReference type="SAM" id="MobiDB-lite"/>
    </source>
</evidence>
<evidence type="ECO:0000256" key="2">
    <source>
        <dbReference type="ARBA" id="ARBA00022692"/>
    </source>
</evidence>
<feature type="region of interest" description="Disordered" evidence="7">
    <location>
        <begin position="1"/>
        <end position="41"/>
    </location>
</feature>
<feature type="non-terminal residue" evidence="9">
    <location>
        <position position="1"/>
    </location>
</feature>
<sequence length="434" mass="45752">APDGADRADDPAITETVGAREDAGSGGDGDAGWLLGDDRREDEHEDAVTELLGHDDPPAARRRRRWLWPGIAALLVLALAGGVFFARDLLGVVFPPDYDGPGTGRVVVEVADGASTREIGDDLARADVVASARTFGDAAEDDPDGRGIQPGFYQLRRQMSAAGAVDALLDPANRVGRLEIRSGVQLDDTVGAGDATVPGVLSQIARSTCIVDESGAERCASVDDLRTAMTTTDPAELGVPSWALAGVRRAEPNRRLEGLLAPGTYDLAPGTGAREALAQVVQASVPRLEAGGLVREAEARGVDPYDALIIAALAEREGVPADFGKVAQVIVNRLAVPMRLQFDSTVNYPLDRQTLLTSPYDRARPGPYNTYLNLGLTPTPIGAVSSDALAAALEPTPGPWVYFVKCETSGLSCFAVTPEEHDANRRLAQARGVY</sequence>
<dbReference type="GO" id="GO:0071555">
    <property type="term" value="P:cell wall organization"/>
    <property type="evidence" value="ECO:0007669"/>
    <property type="project" value="UniProtKB-KW"/>
</dbReference>
<dbReference type="Pfam" id="PF02618">
    <property type="entry name" value="YceG"/>
    <property type="match status" value="1"/>
</dbReference>
<dbReference type="EMBL" id="CADCTH010000269">
    <property type="protein sequence ID" value="CAA9251715.1"/>
    <property type="molecule type" value="Genomic_DNA"/>
</dbReference>
<feature type="transmembrane region" description="Helical" evidence="8">
    <location>
        <begin position="66"/>
        <end position="86"/>
    </location>
</feature>
<evidence type="ECO:0000313" key="9">
    <source>
        <dbReference type="EMBL" id="CAA9251715.1"/>
    </source>
</evidence>
<keyword evidence="3 8" id="KW-1133">Transmembrane helix</keyword>
<keyword evidence="4 8" id="KW-0472">Membrane</keyword>
<dbReference type="HAMAP" id="MF_02065">
    <property type="entry name" value="MltG"/>
    <property type="match status" value="1"/>
</dbReference>
<organism evidence="9">
    <name type="scientific">uncultured Actinomycetospora sp</name>
    <dbReference type="NCBI Taxonomy" id="1135996"/>
    <lineage>
        <taxon>Bacteria</taxon>
        <taxon>Bacillati</taxon>
        <taxon>Actinomycetota</taxon>
        <taxon>Actinomycetes</taxon>
        <taxon>Pseudonocardiales</taxon>
        <taxon>Pseudonocardiaceae</taxon>
        <taxon>Actinomycetospora</taxon>
        <taxon>environmental samples</taxon>
    </lineage>
</organism>
<dbReference type="PANTHER" id="PTHR30518">
    <property type="entry name" value="ENDOLYTIC MUREIN TRANSGLYCOSYLASE"/>
    <property type="match status" value="1"/>
</dbReference>
<evidence type="ECO:0000256" key="1">
    <source>
        <dbReference type="ARBA" id="ARBA00022475"/>
    </source>
</evidence>
<proteinExistence type="inferred from homology"/>
<evidence type="ECO:0000256" key="8">
    <source>
        <dbReference type="SAM" id="Phobius"/>
    </source>
</evidence>
<keyword evidence="1" id="KW-1003">Cell membrane</keyword>
<dbReference type="GO" id="GO:0016829">
    <property type="term" value="F:lyase activity"/>
    <property type="evidence" value="ECO:0007669"/>
    <property type="project" value="UniProtKB-KW"/>
</dbReference>
<accession>A0A6J4IGF0</accession>
<name>A0A6J4IGF0_9PSEU</name>
<evidence type="ECO:0000256" key="5">
    <source>
        <dbReference type="ARBA" id="ARBA00023239"/>
    </source>
</evidence>
<dbReference type="Gene3D" id="3.30.1490.480">
    <property type="entry name" value="Endolytic murein transglycosylase"/>
    <property type="match status" value="1"/>
</dbReference>
<dbReference type="InterPro" id="IPR003770">
    <property type="entry name" value="MLTG-like"/>
</dbReference>
<dbReference type="AlphaFoldDB" id="A0A6J4IGF0"/>
<keyword evidence="6" id="KW-0961">Cell wall biogenesis/degradation</keyword>
<reference evidence="9" key="1">
    <citation type="submission" date="2020-02" db="EMBL/GenBank/DDBJ databases">
        <authorList>
            <person name="Meier V. D."/>
        </authorList>
    </citation>
    <scope>NUCLEOTIDE SEQUENCE</scope>
    <source>
        <strain evidence="9">AVDCRST_MAG54</strain>
    </source>
</reference>
<keyword evidence="2 8" id="KW-0812">Transmembrane</keyword>